<dbReference type="RefSeq" id="WP_104056722.1">
    <property type="nucleotide sequence ID" value="NZ_PREZ01000002.1"/>
</dbReference>
<evidence type="ECO:0000313" key="3">
    <source>
        <dbReference type="Proteomes" id="UP000239047"/>
    </source>
</evidence>
<dbReference type="Proteomes" id="UP000239047">
    <property type="component" value="Unassembled WGS sequence"/>
</dbReference>
<dbReference type="Pfam" id="PF21747">
    <property type="entry name" value="YpoC"/>
    <property type="match status" value="1"/>
</dbReference>
<organism evidence="2 3">
    <name type="scientific">Jeotgalibacillus proteolyticus</name>
    <dbReference type="NCBI Taxonomy" id="2082395"/>
    <lineage>
        <taxon>Bacteria</taxon>
        <taxon>Bacillati</taxon>
        <taxon>Bacillota</taxon>
        <taxon>Bacilli</taxon>
        <taxon>Bacillales</taxon>
        <taxon>Caryophanaceae</taxon>
        <taxon>Jeotgalibacillus</taxon>
    </lineage>
</organism>
<gene>
    <name evidence="2" type="ORF">C4B60_03980</name>
</gene>
<dbReference type="AlphaFoldDB" id="A0A2S5GE93"/>
<evidence type="ECO:0000259" key="1">
    <source>
        <dbReference type="Pfam" id="PF21747"/>
    </source>
</evidence>
<proteinExistence type="predicted"/>
<reference evidence="2 3" key="1">
    <citation type="submission" date="2018-02" db="EMBL/GenBank/DDBJ databases">
        <title>Jeotgalibacillus proteolyticum sp. nov. a protease producing bacterium isolated from ocean sediments of Laizhou Bay.</title>
        <authorList>
            <person name="Li Y."/>
        </authorList>
    </citation>
    <scope>NUCLEOTIDE SEQUENCE [LARGE SCALE GENOMIC DNA]</scope>
    <source>
        <strain evidence="2 3">22-7</strain>
    </source>
</reference>
<protein>
    <recommendedName>
        <fullName evidence="1">YpoC-like domain-containing protein</fullName>
    </recommendedName>
</protein>
<keyword evidence="3" id="KW-1185">Reference proteome</keyword>
<sequence>MHNTSITLLERYRYSLFFVSPNLELSLNENNEDLFTPFFNPELQAVYHSAKPPWEHIEEWLPVLSNEWSELHKELSIRYNSTKEETFPLMKRGISVFFMMLFWSNQQPVTLLEWEKPIKGFKVVCLNPIERIAFILKQPNAYFSFLQLHEMMDELHKSSAKHIALNKRKYDNR</sequence>
<dbReference type="OrthoDB" id="2360594at2"/>
<name>A0A2S5GE93_9BACL</name>
<accession>A0A2S5GE93</accession>
<feature type="domain" description="YpoC-like" evidence="1">
    <location>
        <begin position="58"/>
        <end position="167"/>
    </location>
</feature>
<dbReference type="EMBL" id="PREZ01000002">
    <property type="protein sequence ID" value="PPA71231.1"/>
    <property type="molecule type" value="Genomic_DNA"/>
</dbReference>
<comment type="caution">
    <text evidence="2">The sequence shown here is derived from an EMBL/GenBank/DDBJ whole genome shotgun (WGS) entry which is preliminary data.</text>
</comment>
<dbReference type="InterPro" id="IPR048427">
    <property type="entry name" value="YpoC"/>
</dbReference>
<evidence type="ECO:0000313" key="2">
    <source>
        <dbReference type="EMBL" id="PPA71231.1"/>
    </source>
</evidence>